<evidence type="ECO:0000313" key="2">
    <source>
        <dbReference type="Proteomes" id="UP000237025"/>
    </source>
</evidence>
<reference evidence="1 2" key="1">
    <citation type="submission" date="2018-02" db="EMBL/GenBank/DDBJ databases">
        <title>Lelliotia aquatilis sp. nov., isolated from drinking water.</title>
        <authorList>
            <person name="Kaempfer P."/>
            <person name="Glaeser S."/>
            <person name="Exner M."/>
            <person name="Doijad S."/>
            <person name="Chakraborty T."/>
        </authorList>
    </citation>
    <scope>NUCLEOTIDE SEQUENCE [LARGE SCALE GENOMIC DNA]</scope>
    <source>
        <strain evidence="1 2">6331-17</strain>
    </source>
</reference>
<organism evidence="1 2">
    <name type="scientific">Lelliottia aquatilis</name>
    <dbReference type="NCBI Taxonomy" id="2080838"/>
    <lineage>
        <taxon>Bacteria</taxon>
        <taxon>Pseudomonadati</taxon>
        <taxon>Pseudomonadota</taxon>
        <taxon>Gammaproteobacteria</taxon>
        <taxon>Enterobacterales</taxon>
        <taxon>Enterobacteriaceae</taxon>
        <taxon>Lelliottia</taxon>
    </lineage>
</organism>
<sequence>MSYSCGIAAKVGIMTEKCSQLYDSTGLEGLTLYITLTSFYIQNSSEDLTTIMIFIGKAAPLR</sequence>
<accession>A0ABX5A4A4</accession>
<protein>
    <submittedName>
        <fullName evidence="1">Uncharacterized protein</fullName>
    </submittedName>
</protein>
<keyword evidence="2" id="KW-1185">Reference proteome</keyword>
<evidence type="ECO:0000313" key="1">
    <source>
        <dbReference type="EMBL" id="POZ25157.1"/>
    </source>
</evidence>
<proteinExistence type="predicted"/>
<dbReference type="EMBL" id="PQVW01000003">
    <property type="protein sequence ID" value="POZ25157.1"/>
    <property type="molecule type" value="Genomic_DNA"/>
</dbReference>
<gene>
    <name evidence="1" type="ORF">C3712_05895</name>
</gene>
<name>A0ABX5A4A4_9ENTR</name>
<comment type="caution">
    <text evidence="1">The sequence shown here is derived from an EMBL/GenBank/DDBJ whole genome shotgun (WGS) entry which is preliminary data.</text>
</comment>
<dbReference type="Proteomes" id="UP000237025">
    <property type="component" value="Unassembled WGS sequence"/>
</dbReference>